<evidence type="ECO:0000313" key="2">
    <source>
        <dbReference type="EMBL" id="MBK1669067.1"/>
    </source>
</evidence>
<dbReference type="EMBL" id="NRRL01000037">
    <property type="protein sequence ID" value="MBK1669067.1"/>
    <property type="molecule type" value="Genomic_DNA"/>
</dbReference>
<dbReference type="RefSeq" id="WP_200341393.1">
    <property type="nucleotide sequence ID" value="NZ_NRRL01000037.1"/>
</dbReference>
<reference evidence="2 3" key="1">
    <citation type="journal article" date="2020" name="Microorganisms">
        <title>Osmotic Adaptation and Compatible Solute Biosynthesis of Phototrophic Bacteria as Revealed from Genome Analyses.</title>
        <authorList>
            <person name="Imhoff J.F."/>
            <person name="Rahn T."/>
            <person name="Kunzel S."/>
            <person name="Keller A."/>
            <person name="Neulinger S.C."/>
        </authorList>
    </citation>
    <scope>NUCLEOTIDE SEQUENCE [LARGE SCALE GENOMIC DNA]</scope>
    <source>
        <strain evidence="2 3">DSM 9895</strain>
    </source>
</reference>
<keyword evidence="3" id="KW-1185">Reference proteome</keyword>
<dbReference type="Pfam" id="PF07796">
    <property type="entry name" value="DUF1638"/>
    <property type="match status" value="1"/>
</dbReference>
<name>A0ABS1DGJ7_9PROT</name>
<dbReference type="InterPro" id="IPR012437">
    <property type="entry name" value="DUF1638"/>
</dbReference>
<comment type="caution">
    <text evidence="2">The sequence shown here is derived from an EMBL/GenBank/DDBJ whole genome shotgun (WGS) entry which is preliminary data.</text>
</comment>
<accession>A0ABS1DGJ7</accession>
<gene>
    <name evidence="2" type="ORF">CKO28_13595</name>
</gene>
<organism evidence="2 3">
    <name type="scientific">Rhodovibrio sodomensis</name>
    <dbReference type="NCBI Taxonomy" id="1088"/>
    <lineage>
        <taxon>Bacteria</taxon>
        <taxon>Pseudomonadati</taxon>
        <taxon>Pseudomonadota</taxon>
        <taxon>Alphaproteobacteria</taxon>
        <taxon>Rhodospirillales</taxon>
        <taxon>Rhodovibrionaceae</taxon>
        <taxon>Rhodovibrio</taxon>
    </lineage>
</organism>
<evidence type="ECO:0000313" key="3">
    <source>
        <dbReference type="Proteomes" id="UP001296873"/>
    </source>
</evidence>
<sequence>MTDTAPGTVRATAGAGRPRTLLIGCGALAREILALIAREGWDHMDLTCLPAIWHNTPGKIPEGVREKIRANRDVYDRIFCVYADCGTGGQLDAVLAEEGVTRLPGPHCYASYAGQDSFAAMAERDPACFYLTDYLVRHFDRLIVEGLGLDRFPELSEMYFGNYTTLVYLAQTDDPELDRQARAAAARLGLAYTRDLTGYGELASELVRYA</sequence>
<dbReference type="Proteomes" id="UP001296873">
    <property type="component" value="Unassembled WGS sequence"/>
</dbReference>
<feature type="domain" description="DUF1638" evidence="1">
    <location>
        <begin position="48"/>
        <end position="203"/>
    </location>
</feature>
<evidence type="ECO:0000259" key="1">
    <source>
        <dbReference type="Pfam" id="PF07796"/>
    </source>
</evidence>
<proteinExistence type="predicted"/>
<protein>
    <recommendedName>
        <fullName evidence="1">DUF1638 domain-containing protein</fullName>
    </recommendedName>
</protein>